<dbReference type="Pfam" id="PF05920">
    <property type="entry name" value="Homeobox_KN"/>
    <property type="match status" value="1"/>
</dbReference>
<comment type="subcellular location">
    <subcellularLocation>
        <location evidence="1 8">Nucleus</location>
    </subcellularLocation>
</comment>
<dbReference type="GO" id="GO:0048646">
    <property type="term" value="P:anatomical structure formation involved in morphogenesis"/>
    <property type="evidence" value="ECO:0007669"/>
    <property type="project" value="UniProtKB-ARBA"/>
</dbReference>
<organism evidence="11 12">
    <name type="scientific">Ignelater luminosus</name>
    <name type="common">Cucubano</name>
    <name type="synonym">Pyrophorus luminosus</name>
    <dbReference type="NCBI Taxonomy" id="2038154"/>
    <lineage>
        <taxon>Eukaryota</taxon>
        <taxon>Metazoa</taxon>
        <taxon>Ecdysozoa</taxon>
        <taxon>Arthropoda</taxon>
        <taxon>Hexapoda</taxon>
        <taxon>Insecta</taxon>
        <taxon>Pterygota</taxon>
        <taxon>Neoptera</taxon>
        <taxon>Endopterygota</taxon>
        <taxon>Coleoptera</taxon>
        <taxon>Polyphaga</taxon>
        <taxon>Elateriformia</taxon>
        <taxon>Elateroidea</taxon>
        <taxon>Elateridae</taxon>
        <taxon>Agrypninae</taxon>
        <taxon>Pyrophorini</taxon>
        <taxon>Ignelater</taxon>
    </lineage>
</organism>
<evidence type="ECO:0000256" key="2">
    <source>
        <dbReference type="ARBA" id="ARBA00023015"/>
    </source>
</evidence>
<dbReference type="InterPro" id="IPR001356">
    <property type="entry name" value="HD"/>
</dbReference>
<proteinExistence type="inferred from homology"/>
<feature type="DNA-binding region" description="Homeobox" evidence="8">
    <location>
        <begin position="45"/>
        <end position="107"/>
    </location>
</feature>
<evidence type="ECO:0000256" key="5">
    <source>
        <dbReference type="ARBA" id="ARBA00023163"/>
    </source>
</evidence>
<evidence type="ECO:0000256" key="9">
    <source>
        <dbReference type="SAM" id="MobiDB-lite"/>
    </source>
</evidence>
<name>A0A8K0CXZ8_IGNLU</name>
<evidence type="ECO:0000256" key="1">
    <source>
        <dbReference type="ARBA" id="ARBA00004123"/>
    </source>
</evidence>
<feature type="compositionally biased region" description="Acidic residues" evidence="9">
    <location>
        <begin position="17"/>
        <end position="26"/>
    </location>
</feature>
<reference evidence="11" key="1">
    <citation type="submission" date="2019-08" db="EMBL/GenBank/DDBJ databases">
        <title>The genome of the North American firefly Photinus pyralis.</title>
        <authorList>
            <consortium name="Photinus pyralis genome working group"/>
            <person name="Fallon T.R."/>
            <person name="Sander Lower S.E."/>
            <person name="Weng J.-K."/>
        </authorList>
    </citation>
    <scope>NUCLEOTIDE SEQUENCE</scope>
    <source>
        <strain evidence="11">TRF0915ILg1</strain>
        <tissue evidence="11">Whole body</tissue>
    </source>
</reference>
<dbReference type="Gene3D" id="1.10.10.60">
    <property type="entry name" value="Homeodomain-like"/>
    <property type="match status" value="1"/>
</dbReference>
<keyword evidence="5" id="KW-0804">Transcription</keyword>
<accession>A0A8K0CXZ8</accession>
<dbReference type="OrthoDB" id="10056939at2759"/>
<dbReference type="GO" id="GO:0005634">
    <property type="term" value="C:nucleus"/>
    <property type="evidence" value="ECO:0007669"/>
    <property type="project" value="UniProtKB-SubCell"/>
</dbReference>
<dbReference type="CDD" id="cd00086">
    <property type="entry name" value="homeodomain"/>
    <property type="match status" value="1"/>
</dbReference>
<evidence type="ECO:0000256" key="8">
    <source>
        <dbReference type="PROSITE-ProRule" id="PRU00108"/>
    </source>
</evidence>
<dbReference type="InterPro" id="IPR050224">
    <property type="entry name" value="TALE_homeobox"/>
</dbReference>
<evidence type="ECO:0000256" key="3">
    <source>
        <dbReference type="ARBA" id="ARBA00023125"/>
    </source>
</evidence>
<comment type="similarity">
    <text evidence="7">Belongs to the TALE/TGIF homeobox family.</text>
</comment>
<keyword evidence="6 8" id="KW-0539">Nucleus</keyword>
<feature type="region of interest" description="Disordered" evidence="9">
    <location>
        <begin position="132"/>
        <end position="153"/>
    </location>
</feature>
<evidence type="ECO:0000256" key="4">
    <source>
        <dbReference type="ARBA" id="ARBA00023155"/>
    </source>
</evidence>
<evidence type="ECO:0000259" key="10">
    <source>
        <dbReference type="PROSITE" id="PS50071"/>
    </source>
</evidence>
<dbReference type="GO" id="GO:0001654">
    <property type="term" value="P:eye development"/>
    <property type="evidence" value="ECO:0007669"/>
    <property type="project" value="UniProtKB-ARBA"/>
</dbReference>
<dbReference type="SMART" id="SM00389">
    <property type="entry name" value="HOX"/>
    <property type="match status" value="1"/>
</dbReference>
<feature type="region of interest" description="Disordered" evidence="9">
    <location>
        <begin position="252"/>
        <end position="274"/>
    </location>
</feature>
<keyword evidence="2" id="KW-0805">Transcription regulation</keyword>
<feature type="region of interest" description="Disordered" evidence="9">
    <location>
        <begin position="169"/>
        <end position="189"/>
    </location>
</feature>
<keyword evidence="12" id="KW-1185">Reference proteome</keyword>
<evidence type="ECO:0000256" key="6">
    <source>
        <dbReference type="ARBA" id="ARBA00023242"/>
    </source>
</evidence>
<keyword evidence="3 8" id="KW-0238">DNA-binding</keyword>
<dbReference type="PROSITE" id="PS50071">
    <property type="entry name" value="HOMEOBOX_2"/>
    <property type="match status" value="1"/>
</dbReference>
<dbReference type="FunFam" id="1.10.10.60:FF:000059">
    <property type="entry name" value="TGFB-induced factor homeobox 1"/>
    <property type="match status" value="1"/>
</dbReference>
<dbReference type="EMBL" id="VTPC01008715">
    <property type="protein sequence ID" value="KAF2892462.1"/>
    <property type="molecule type" value="Genomic_DNA"/>
</dbReference>
<evidence type="ECO:0000313" key="12">
    <source>
        <dbReference type="Proteomes" id="UP000801492"/>
    </source>
</evidence>
<dbReference type="GO" id="GO:0000987">
    <property type="term" value="F:cis-regulatory region sequence-specific DNA binding"/>
    <property type="evidence" value="ECO:0007669"/>
    <property type="project" value="UniProtKB-ARBA"/>
</dbReference>
<evidence type="ECO:0000256" key="7">
    <source>
        <dbReference type="ARBA" id="ARBA00038021"/>
    </source>
</evidence>
<dbReference type="GO" id="GO:0006355">
    <property type="term" value="P:regulation of DNA-templated transcription"/>
    <property type="evidence" value="ECO:0007669"/>
    <property type="project" value="InterPro"/>
</dbReference>
<dbReference type="SUPFAM" id="SSF46689">
    <property type="entry name" value="Homeodomain-like"/>
    <property type="match status" value="1"/>
</dbReference>
<keyword evidence="4 8" id="KW-0371">Homeobox</keyword>
<dbReference type="InterPro" id="IPR009057">
    <property type="entry name" value="Homeodomain-like_sf"/>
</dbReference>
<dbReference type="Proteomes" id="UP000801492">
    <property type="component" value="Unassembled WGS sequence"/>
</dbReference>
<dbReference type="GO" id="GO:0009887">
    <property type="term" value="P:animal organ morphogenesis"/>
    <property type="evidence" value="ECO:0007669"/>
    <property type="project" value="UniProtKB-ARBA"/>
</dbReference>
<dbReference type="AlphaFoldDB" id="A0A8K0CXZ8"/>
<feature type="region of interest" description="Disordered" evidence="9">
    <location>
        <begin position="1"/>
        <end position="27"/>
    </location>
</feature>
<dbReference type="InterPro" id="IPR008422">
    <property type="entry name" value="KN_HD"/>
</dbReference>
<comment type="caution">
    <text evidence="11">The sequence shown here is derived from an EMBL/GenBank/DDBJ whole genome shotgun (WGS) entry which is preliminary data.</text>
</comment>
<sequence>MKIKPHRDRFQSSSSTDENESGSEQEDPVHALQMASMQNHNMATVRKRRGNLPKHSVKILKRWLYEHRYNAYPSDAEKLTLSQEANLTVLQVCNWFINARRRILPEMIRREGHDPLHYTISRRGKKLNSAGAITAGQPHSSWDDDSTPNSKRIRLDHDYDENVALMYRSEEDSPNEYESSSPSEEEKFTPWQTVIRYGLSNDLEHPANRGAQEENVVTSDNYWSSPHPQLAHLPQLPHPLSVNNPKVQVVPAHPVGSLLPSSPPPTPPEGEDKDKFKCLYLLVETAVAVRQREKEQEDSGNKV</sequence>
<evidence type="ECO:0000313" key="11">
    <source>
        <dbReference type="EMBL" id="KAF2892462.1"/>
    </source>
</evidence>
<protein>
    <recommendedName>
        <fullName evidence="10">Homeobox domain-containing protein</fullName>
    </recommendedName>
</protein>
<feature type="domain" description="Homeobox" evidence="10">
    <location>
        <begin position="43"/>
        <end position="106"/>
    </location>
</feature>
<gene>
    <name evidence="11" type="ORF">ILUMI_13681</name>
</gene>
<dbReference type="PANTHER" id="PTHR11850">
    <property type="entry name" value="HOMEOBOX PROTEIN TRANSCRIPTION FACTORS"/>
    <property type="match status" value="1"/>
</dbReference>